<feature type="compositionally biased region" description="Low complexity" evidence="1">
    <location>
        <begin position="32"/>
        <end position="67"/>
    </location>
</feature>
<dbReference type="Proteomes" id="UP000029548">
    <property type="component" value="Unassembled WGS sequence"/>
</dbReference>
<dbReference type="PANTHER" id="PTHR48098">
    <property type="entry name" value="ENTEROCHELIN ESTERASE-RELATED"/>
    <property type="match status" value="1"/>
</dbReference>
<dbReference type="InterPro" id="IPR013207">
    <property type="entry name" value="LGFP"/>
</dbReference>
<evidence type="ECO:0000256" key="2">
    <source>
        <dbReference type="SAM" id="SignalP"/>
    </source>
</evidence>
<feature type="chain" id="PRO_5038806383" evidence="2">
    <location>
        <begin position="36"/>
        <end position="689"/>
    </location>
</feature>
<evidence type="ECO:0000256" key="1">
    <source>
        <dbReference type="SAM" id="MobiDB-lite"/>
    </source>
</evidence>
<dbReference type="PANTHER" id="PTHR48098:SF1">
    <property type="entry name" value="DIACYLGLYCEROL ACYLTRANSFERASE_MYCOLYLTRANSFERASE AG85A"/>
    <property type="match status" value="1"/>
</dbReference>
<feature type="signal peptide" evidence="2">
    <location>
        <begin position="1"/>
        <end position="35"/>
    </location>
</feature>
<reference evidence="3 4" key="1">
    <citation type="submission" date="2014-07" db="EMBL/GenBank/DDBJ databases">
        <authorList>
            <person name="McCorrison J."/>
            <person name="Sanka R."/>
            <person name="Torralba M."/>
            <person name="Gillis M."/>
            <person name="Haft D.H."/>
            <person name="Methe B."/>
            <person name="Sutton G."/>
            <person name="Nelson K.E."/>
        </authorList>
    </citation>
    <scope>NUCLEOTIDE SEQUENCE [LARGE SCALE GENOMIC DNA]</scope>
    <source>
        <strain evidence="3 4">DNF00450</strain>
    </source>
</reference>
<protein>
    <submittedName>
        <fullName evidence="3">Uncharacterized protein</fullName>
    </submittedName>
</protein>
<dbReference type="EMBL" id="JRNE01000021">
    <property type="protein sequence ID" value="KGF18449.1"/>
    <property type="molecule type" value="Genomic_DNA"/>
</dbReference>
<proteinExistence type="predicted"/>
<name>A0A096ABZ2_9CORY</name>
<dbReference type="RefSeq" id="WP_035120123.1">
    <property type="nucleotide sequence ID" value="NZ_JRNE01000021.1"/>
</dbReference>
<keyword evidence="2" id="KW-0732">Signal</keyword>
<dbReference type="Pfam" id="PF08310">
    <property type="entry name" value="LGFP"/>
    <property type="match status" value="4"/>
</dbReference>
<comment type="caution">
    <text evidence="3">The sequence shown here is derived from an EMBL/GenBank/DDBJ whole genome shotgun (WGS) entry which is preliminary data.</text>
</comment>
<feature type="region of interest" description="Disordered" evidence="1">
    <location>
        <begin position="32"/>
        <end position="117"/>
    </location>
</feature>
<feature type="compositionally biased region" description="Acidic residues" evidence="1">
    <location>
        <begin position="68"/>
        <end position="83"/>
    </location>
</feature>
<dbReference type="SUPFAM" id="SSF53474">
    <property type="entry name" value="alpha/beta-Hydrolases"/>
    <property type="match status" value="1"/>
</dbReference>
<dbReference type="eggNOG" id="COG0627">
    <property type="taxonomic scope" value="Bacteria"/>
</dbReference>
<gene>
    <name evidence="3" type="ORF">HMPREF1650_01650</name>
</gene>
<dbReference type="Pfam" id="PF00756">
    <property type="entry name" value="Esterase"/>
    <property type="match status" value="1"/>
</dbReference>
<accession>A0A096ABZ2</accession>
<dbReference type="InterPro" id="IPR050583">
    <property type="entry name" value="Mycobacterial_A85_antigen"/>
</dbReference>
<dbReference type="GO" id="GO:0016747">
    <property type="term" value="F:acyltransferase activity, transferring groups other than amino-acyl groups"/>
    <property type="evidence" value="ECO:0007669"/>
    <property type="project" value="TreeGrafter"/>
</dbReference>
<dbReference type="AlphaFoldDB" id="A0A096ABZ2"/>
<dbReference type="Gene3D" id="3.40.50.1820">
    <property type="entry name" value="alpha/beta hydrolase"/>
    <property type="match status" value="1"/>
</dbReference>
<dbReference type="InterPro" id="IPR029058">
    <property type="entry name" value="AB_hydrolase_fold"/>
</dbReference>
<evidence type="ECO:0000313" key="3">
    <source>
        <dbReference type="EMBL" id="KGF18449.1"/>
    </source>
</evidence>
<organism evidence="3 4">
    <name type="scientific">Corynebacterium freneyi DNF00450</name>
    <dbReference type="NCBI Taxonomy" id="1287475"/>
    <lineage>
        <taxon>Bacteria</taxon>
        <taxon>Bacillati</taxon>
        <taxon>Actinomycetota</taxon>
        <taxon>Actinomycetes</taxon>
        <taxon>Mycobacteriales</taxon>
        <taxon>Corynebacteriaceae</taxon>
        <taxon>Corynebacterium</taxon>
    </lineage>
</organism>
<sequence length="689" mass="74454">MRDTAHSPRGRWTRVLAALTAIPLAMTLTGAPATASPAEPAADDTGASAPATSTSTPADDTAPADPAAGEEDASSSSTADDETAQPLQSSLWTPVPGANGQPSPIRETDQNLPNLPGDVSVEKVQWLTERRVMLHINSAAMPGEPVKVDLLLPRDWNRDPDRTFPTIWHLDGMRARDDWNGWTLETNIERYYADKNVIVAMPIGGESSFYTDWNEPDNGKNYQWETFLIDELVPVLREGWRANEDRAVVGLSMGGTAAFNLASHHPELFRFAGSFSGYLDTASRGMPAAIGQAMREAGGYDATKMWGPVDSPRWKENDPKSNVDKLKGISLYASTGSGNTGEWDEPSADFPGLPANTAGFGLEVISRMTTETFAQRARAANVPVTLKIRDSGTHSWPYWQFEMNQAWPQLADALQLSDDDRGANCVIGGDIAERIKGFDNLGTCLSPEYETADGGRAQDLTNGRAYWHPRTGAQFVWGRIGARYHEVGGPSSPLGYPTTSEMSTPDGGGRFVHFEHGSIYWTQDTGAHLVMGDFMNLWGDEGWEKGRLGYPTSDRRDVPGGVVQDFQGGQIVKSANGAPQIVLGAIGAAYRAGGGPEGSMGFPVSGEMDLPGGKFQRFEHGAIYWSPESGAHGVPAGDIFDHWGSTGWENGPFGYPVGPQKQIPAGGLEQEFQGGWIRQINGKIEETPR</sequence>
<dbReference type="eggNOG" id="COG5479">
    <property type="taxonomic scope" value="Bacteria"/>
</dbReference>
<dbReference type="InterPro" id="IPR000801">
    <property type="entry name" value="Esterase-like"/>
</dbReference>
<evidence type="ECO:0000313" key="4">
    <source>
        <dbReference type="Proteomes" id="UP000029548"/>
    </source>
</evidence>